<dbReference type="InterPro" id="IPR003795">
    <property type="entry name" value="DUF192"/>
</dbReference>
<organism evidence="1 2">
    <name type="scientific">Conexibacter arvalis</name>
    <dbReference type="NCBI Taxonomy" id="912552"/>
    <lineage>
        <taxon>Bacteria</taxon>
        <taxon>Bacillati</taxon>
        <taxon>Actinomycetota</taxon>
        <taxon>Thermoleophilia</taxon>
        <taxon>Solirubrobacterales</taxon>
        <taxon>Conexibacteraceae</taxon>
        <taxon>Conexibacter</taxon>
    </lineage>
</organism>
<gene>
    <name evidence="1" type="ORF">BDZ31_002164</name>
</gene>
<evidence type="ECO:0000313" key="2">
    <source>
        <dbReference type="Proteomes" id="UP000585272"/>
    </source>
</evidence>
<dbReference type="InterPro" id="IPR038695">
    <property type="entry name" value="Saro_0823-like_sf"/>
</dbReference>
<dbReference type="Proteomes" id="UP000585272">
    <property type="component" value="Unassembled WGS sequence"/>
</dbReference>
<evidence type="ECO:0000313" key="1">
    <source>
        <dbReference type="EMBL" id="MBB4662578.1"/>
    </source>
</evidence>
<sequence length="119" mass="12898">MCPNRLLPLARQPLLPPLDRLDARRAATPLARLRGLAGIAPDEVAATTALLLPRTRSIHTFAMRFPLDLVWIGHDGRAVRIDAAVPPRRLRACARAAEVLELPAGTALVARLRPGAPVR</sequence>
<dbReference type="RefSeq" id="WP_183341855.1">
    <property type="nucleotide sequence ID" value="NZ_JACHNU010000002.1"/>
</dbReference>
<proteinExistence type="predicted"/>
<keyword evidence="2" id="KW-1185">Reference proteome</keyword>
<evidence type="ECO:0008006" key="3">
    <source>
        <dbReference type="Google" id="ProtNLM"/>
    </source>
</evidence>
<dbReference type="Gene3D" id="2.60.120.1140">
    <property type="entry name" value="Protein of unknown function DUF192"/>
    <property type="match status" value="1"/>
</dbReference>
<dbReference type="EMBL" id="JACHNU010000002">
    <property type="protein sequence ID" value="MBB4662578.1"/>
    <property type="molecule type" value="Genomic_DNA"/>
</dbReference>
<reference evidence="1 2" key="1">
    <citation type="submission" date="2020-08" db="EMBL/GenBank/DDBJ databases">
        <title>Genomic Encyclopedia of Archaeal and Bacterial Type Strains, Phase II (KMG-II): from individual species to whole genera.</title>
        <authorList>
            <person name="Goeker M."/>
        </authorList>
    </citation>
    <scope>NUCLEOTIDE SEQUENCE [LARGE SCALE GENOMIC DNA]</scope>
    <source>
        <strain evidence="1 2">DSM 23288</strain>
    </source>
</reference>
<dbReference type="AlphaFoldDB" id="A0A840IF04"/>
<dbReference type="Pfam" id="PF02643">
    <property type="entry name" value="DUF192"/>
    <property type="match status" value="1"/>
</dbReference>
<comment type="caution">
    <text evidence="1">The sequence shown here is derived from an EMBL/GenBank/DDBJ whole genome shotgun (WGS) entry which is preliminary data.</text>
</comment>
<name>A0A840IF04_9ACTN</name>
<accession>A0A840IF04</accession>
<protein>
    <recommendedName>
        <fullName evidence="3">DUF192 domain-containing protein</fullName>
    </recommendedName>
</protein>